<organism evidence="2 3">
    <name type="scientific">Triplophysa rosa</name>
    <name type="common">Cave loach</name>
    <dbReference type="NCBI Taxonomy" id="992332"/>
    <lineage>
        <taxon>Eukaryota</taxon>
        <taxon>Metazoa</taxon>
        <taxon>Chordata</taxon>
        <taxon>Craniata</taxon>
        <taxon>Vertebrata</taxon>
        <taxon>Euteleostomi</taxon>
        <taxon>Actinopterygii</taxon>
        <taxon>Neopterygii</taxon>
        <taxon>Teleostei</taxon>
        <taxon>Ostariophysi</taxon>
        <taxon>Cypriniformes</taxon>
        <taxon>Nemacheilidae</taxon>
        <taxon>Triplophysa</taxon>
    </lineage>
</organism>
<name>A0A9W7TTB8_TRIRA</name>
<evidence type="ECO:0000256" key="1">
    <source>
        <dbReference type="SAM" id="MobiDB-lite"/>
    </source>
</evidence>
<feature type="compositionally biased region" description="Pro residues" evidence="1">
    <location>
        <begin position="26"/>
        <end position="39"/>
    </location>
</feature>
<feature type="region of interest" description="Disordered" evidence="1">
    <location>
        <begin position="57"/>
        <end position="89"/>
    </location>
</feature>
<feature type="region of interest" description="Disordered" evidence="1">
    <location>
        <begin position="1"/>
        <end position="39"/>
    </location>
</feature>
<reference evidence="2" key="1">
    <citation type="submission" date="2021-02" db="EMBL/GenBank/DDBJ databases">
        <title>Comparative genomics reveals that relaxation of natural selection precedes convergent phenotypic evolution of cavefish.</title>
        <authorList>
            <person name="Peng Z."/>
        </authorList>
    </citation>
    <scope>NUCLEOTIDE SEQUENCE</scope>
    <source>
        <tissue evidence="2">Muscle</tissue>
    </source>
</reference>
<dbReference type="Proteomes" id="UP001059041">
    <property type="component" value="Linkage Group LG12"/>
</dbReference>
<dbReference type="AlphaFoldDB" id="A0A9W7TTB8"/>
<evidence type="ECO:0000313" key="2">
    <source>
        <dbReference type="EMBL" id="KAI7802376.1"/>
    </source>
</evidence>
<sequence>MPVSAGSGKHEPSQPRDRPQQQPKLPSVPPSSHPLSPPLSLPLSLPLLIYSRPAQPLPRHRFSTSREDSSWSPHADICRAPAGPMEEPQGNTLVVRIGIPDLQQTSDCG</sequence>
<keyword evidence="3" id="KW-1185">Reference proteome</keyword>
<feature type="compositionally biased region" description="Basic and acidic residues" evidence="1">
    <location>
        <begin position="8"/>
        <end position="19"/>
    </location>
</feature>
<proteinExistence type="predicted"/>
<protein>
    <submittedName>
        <fullName evidence="2">SH3 and multiple ankyrin repeat domains protein 3</fullName>
    </submittedName>
</protein>
<comment type="caution">
    <text evidence="2">The sequence shown here is derived from an EMBL/GenBank/DDBJ whole genome shotgun (WGS) entry which is preliminary data.</text>
</comment>
<dbReference type="EMBL" id="JAFHDT010000012">
    <property type="protein sequence ID" value="KAI7802376.1"/>
    <property type="molecule type" value="Genomic_DNA"/>
</dbReference>
<accession>A0A9W7TTB8</accession>
<evidence type="ECO:0000313" key="3">
    <source>
        <dbReference type="Proteomes" id="UP001059041"/>
    </source>
</evidence>
<gene>
    <name evidence="2" type="ORF">IRJ41_008249</name>
</gene>